<evidence type="ECO:0000313" key="3">
    <source>
        <dbReference type="Proteomes" id="UP001203297"/>
    </source>
</evidence>
<proteinExistence type="predicted"/>
<sequence>MSTIAAQLPNPTPVVPVPNLPPPSGRLTGVLLTTFTGNRSQSKKFMLEGDAVDDWTMEQIEWLNDRITAGTRTTDKDLWDVVAQRFRDAFTDGQAKQKAALFPKHTSSSHYLHHLLELIHFGHSSCTEYNLNTVYSTPLPMAAQSVSVNNGGVDQPITIPSSLSDLSLTPEHSPEALIEGLTRTVTNVIKGCNPLNDTPNQAPESFRDAIVAPIWYNPPNQFLLRPFQGLSEEESHKAYIQAGANRRNLANAVSDSIVGYAYYYLAEPLTFHHNNDFNFDGLAGSAAAVMVTNMLDCGVGPESDLALTYAGLTPQSWSRLARTVLAALLRGAMRSPNLKSLSNTNALPGINAVKLHETTPQPTSEAQHIHMMLDQAVALFNTKTDGPPASAPETYYDLMVHAAKQTIGSAAKQQVLDSWNFEVEVQRAREEHLKDFRRAIAPQREAWSIELTNAARLEVSQEVAIWRTKFMTDSLAQACSESEAWVNQQILLTNPETTPCHPKKSKWEAMHALKLKDPAYHGTMASMHAVEVEMTSPEVALLLVSSQPTYPSRAPEPAQASPLVDPLAAIASTLQALVQRLDQLENRQLHHTTWAPPTLAQAPPQPPPLAPTSTHPPFLITTPQTVAQQQQALSFAQAASAAQGRKQSGAPKKTGATDSLASQGPKKHTTDVTVLRPNANPGILTAQFPNSRLVPTHGWTWFQLRMIPVSQGDGVIFDNVTLWNEMMCNTSCRSLLYTAQPTWQVPATSIKADLATIVFAVANQTPRQVAEFLSTPIYMFGRKVLRSTVPARIVKPVAQVPAFPQLMQPASELLPNPQPFDLQLRA</sequence>
<comment type="caution">
    <text evidence="2">The sequence shown here is derived from an EMBL/GenBank/DDBJ whole genome shotgun (WGS) entry which is preliminary data.</text>
</comment>
<dbReference type="EMBL" id="WTXG01000573">
    <property type="protein sequence ID" value="KAI0287990.1"/>
    <property type="molecule type" value="Genomic_DNA"/>
</dbReference>
<protein>
    <submittedName>
        <fullName evidence="2">Uncharacterized protein</fullName>
    </submittedName>
</protein>
<feature type="compositionally biased region" description="Low complexity" evidence="1">
    <location>
        <begin position="611"/>
        <end position="650"/>
    </location>
</feature>
<gene>
    <name evidence="2" type="ORF">B0F90DRAFT_1827900</name>
</gene>
<dbReference type="AlphaFoldDB" id="A0AAD4QIF5"/>
<keyword evidence="3" id="KW-1185">Reference proteome</keyword>
<dbReference type="Proteomes" id="UP001203297">
    <property type="component" value="Unassembled WGS sequence"/>
</dbReference>
<evidence type="ECO:0000256" key="1">
    <source>
        <dbReference type="SAM" id="MobiDB-lite"/>
    </source>
</evidence>
<name>A0AAD4QIF5_9AGAM</name>
<organism evidence="2 3">
    <name type="scientific">Multifurca ochricompacta</name>
    <dbReference type="NCBI Taxonomy" id="376703"/>
    <lineage>
        <taxon>Eukaryota</taxon>
        <taxon>Fungi</taxon>
        <taxon>Dikarya</taxon>
        <taxon>Basidiomycota</taxon>
        <taxon>Agaricomycotina</taxon>
        <taxon>Agaricomycetes</taxon>
        <taxon>Russulales</taxon>
        <taxon>Russulaceae</taxon>
        <taxon>Multifurca</taxon>
    </lineage>
</organism>
<accession>A0AAD4QIF5</accession>
<evidence type="ECO:0000313" key="2">
    <source>
        <dbReference type="EMBL" id="KAI0287990.1"/>
    </source>
</evidence>
<reference evidence="2" key="1">
    <citation type="journal article" date="2022" name="New Phytol.">
        <title>Evolutionary transition to the ectomycorrhizal habit in the genomes of a hyperdiverse lineage of mushroom-forming fungi.</title>
        <authorList>
            <person name="Looney B."/>
            <person name="Miyauchi S."/>
            <person name="Morin E."/>
            <person name="Drula E."/>
            <person name="Courty P.E."/>
            <person name="Kohler A."/>
            <person name="Kuo A."/>
            <person name="LaButti K."/>
            <person name="Pangilinan J."/>
            <person name="Lipzen A."/>
            <person name="Riley R."/>
            <person name="Andreopoulos W."/>
            <person name="He G."/>
            <person name="Johnson J."/>
            <person name="Nolan M."/>
            <person name="Tritt A."/>
            <person name="Barry K.W."/>
            <person name="Grigoriev I.V."/>
            <person name="Nagy L.G."/>
            <person name="Hibbett D."/>
            <person name="Henrissat B."/>
            <person name="Matheny P.B."/>
            <person name="Labbe J."/>
            <person name="Martin F.M."/>
        </authorList>
    </citation>
    <scope>NUCLEOTIDE SEQUENCE</scope>
    <source>
        <strain evidence="2">BPL690</strain>
    </source>
</reference>
<feature type="region of interest" description="Disordered" evidence="1">
    <location>
        <begin position="596"/>
        <end position="676"/>
    </location>
</feature>